<evidence type="ECO:0000313" key="4">
    <source>
        <dbReference type="Proteomes" id="UP000663829"/>
    </source>
</evidence>
<dbReference type="EMBL" id="CAJNOQ010051708">
    <property type="protein sequence ID" value="CAF1651674.1"/>
    <property type="molecule type" value="Genomic_DNA"/>
</dbReference>
<evidence type="ECO:0000313" key="3">
    <source>
        <dbReference type="EMBL" id="CAF4581218.1"/>
    </source>
</evidence>
<dbReference type="Proteomes" id="UP000681722">
    <property type="component" value="Unassembled WGS sequence"/>
</dbReference>
<evidence type="ECO:0000313" key="2">
    <source>
        <dbReference type="EMBL" id="CAF1651674.1"/>
    </source>
</evidence>
<dbReference type="Proteomes" id="UP000663829">
    <property type="component" value="Unassembled WGS sequence"/>
</dbReference>
<feature type="region of interest" description="Disordered" evidence="1">
    <location>
        <begin position="1"/>
        <end position="62"/>
    </location>
</feature>
<name>A0A816ENI0_9BILA</name>
<reference evidence="2" key="1">
    <citation type="submission" date="2021-02" db="EMBL/GenBank/DDBJ databases">
        <authorList>
            <person name="Nowell W R."/>
        </authorList>
    </citation>
    <scope>NUCLEOTIDE SEQUENCE</scope>
</reference>
<keyword evidence="4" id="KW-1185">Reference proteome</keyword>
<feature type="non-terminal residue" evidence="2">
    <location>
        <position position="1"/>
    </location>
</feature>
<comment type="caution">
    <text evidence="2">The sequence shown here is derived from an EMBL/GenBank/DDBJ whole genome shotgun (WGS) entry which is preliminary data.</text>
</comment>
<dbReference type="AlphaFoldDB" id="A0A816ENI0"/>
<proteinExistence type="predicted"/>
<sequence>SEGDDDDHEETTTPLTDKPTEPSINTNDSDSEADADEPYELPRDDTEMLSSGDEVEDVNEQASLSSFDVEKIGNLLQRCRI</sequence>
<evidence type="ECO:0000256" key="1">
    <source>
        <dbReference type="SAM" id="MobiDB-lite"/>
    </source>
</evidence>
<accession>A0A816ENI0</accession>
<feature type="compositionally biased region" description="Acidic residues" evidence="1">
    <location>
        <begin position="29"/>
        <end position="39"/>
    </location>
</feature>
<dbReference type="EMBL" id="CAJOBC010122592">
    <property type="protein sequence ID" value="CAF4581218.1"/>
    <property type="molecule type" value="Genomic_DNA"/>
</dbReference>
<gene>
    <name evidence="2" type="ORF">GPM918_LOCUS45545</name>
    <name evidence="3" type="ORF">SRO942_LOCUS48141</name>
</gene>
<organism evidence="2 4">
    <name type="scientific">Didymodactylos carnosus</name>
    <dbReference type="NCBI Taxonomy" id="1234261"/>
    <lineage>
        <taxon>Eukaryota</taxon>
        <taxon>Metazoa</taxon>
        <taxon>Spiralia</taxon>
        <taxon>Gnathifera</taxon>
        <taxon>Rotifera</taxon>
        <taxon>Eurotatoria</taxon>
        <taxon>Bdelloidea</taxon>
        <taxon>Philodinida</taxon>
        <taxon>Philodinidae</taxon>
        <taxon>Didymodactylos</taxon>
    </lineage>
</organism>
<protein>
    <submittedName>
        <fullName evidence="2">Uncharacterized protein</fullName>
    </submittedName>
</protein>